<reference evidence="1" key="1">
    <citation type="submission" date="2021-04" db="EMBL/GenBank/DDBJ databases">
        <title>Phycicoccus avicenniae sp. nov., a novel endophytic actinomycetes isolated from branch of Avicennia mariana.</title>
        <authorList>
            <person name="Tuo L."/>
        </authorList>
    </citation>
    <scope>NUCLEOTIDE SEQUENCE</scope>
    <source>
        <strain evidence="1">BSK3Z-2</strain>
    </source>
</reference>
<dbReference type="InterPro" id="IPR019587">
    <property type="entry name" value="Polyketide_cyclase/dehydratase"/>
</dbReference>
<gene>
    <name evidence="1" type="ORF">KC207_00460</name>
</gene>
<dbReference type="CDD" id="cd07825">
    <property type="entry name" value="SRPBCC_7"/>
    <property type="match status" value="1"/>
</dbReference>
<keyword evidence="2" id="KW-1185">Reference proteome</keyword>
<sequence>MDHDTKITVSRTIDAPAAEVFDVLTLPRNHVQLDGSGFVVSDEHADRITGTGQVFTMNMTGDHMGGEYKTDNHVVGFEPNKLLAWKTAPAGTEPPGWEWVWELTPQGPDSTEVSCTYDWSAVTDKELLKKVSFPLVSQEQMENSLASLAAAVD</sequence>
<protein>
    <submittedName>
        <fullName evidence="1">SRPBCC family protein</fullName>
    </submittedName>
</protein>
<dbReference type="Pfam" id="PF10604">
    <property type="entry name" value="Polyketide_cyc2"/>
    <property type="match status" value="1"/>
</dbReference>
<dbReference type="EMBL" id="JAGSNF010000001">
    <property type="protein sequence ID" value="MBR7741767.1"/>
    <property type="molecule type" value="Genomic_DNA"/>
</dbReference>
<name>A0A941D754_9MICO</name>
<dbReference type="AlphaFoldDB" id="A0A941D754"/>
<evidence type="ECO:0000313" key="1">
    <source>
        <dbReference type="EMBL" id="MBR7741767.1"/>
    </source>
</evidence>
<dbReference type="InterPro" id="IPR023393">
    <property type="entry name" value="START-like_dom_sf"/>
</dbReference>
<evidence type="ECO:0000313" key="2">
    <source>
        <dbReference type="Proteomes" id="UP000677016"/>
    </source>
</evidence>
<proteinExistence type="predicted"/>
<organism evidence="1 2">
    <name type="scientific">Phycicoccus avicenniae</name>
    <dbReference type="NCBI Taxonomy" id="2828860"/>
    <lineage>
        <taxon>Bacteria</taxon>
        <taxon>Bacillati</taxon>
        <taxon>Actinomycetota</taxon>
        <taxon>Actinomycetes</taxon>
        <taxon>Micrococcales</taxon>
        <taxon>Intrasporangiaceae</taxon>
        <taxon>Phycicoccus</taxon>
    </lineage>
</organism>
<accession>A0A941D754</accession>
<dbReference type="RefSeq" id="WP_211600917.1">
    <property type="nucleotide sequence ID" value="NZ_JAGSNF010000001.1"/>
</dbReference>
<dbReference type="Gene3D" id="3.30.530.20">
    <property type="match status" value="1"/>
</dbReference>
<comment type="caution">
    <text evidence="1">The sequence shown here is derived from an EMBL/GenBank/DDBJ whole genome shotgun (WGS) entry which is preliminary data.</text>
</comment>
<dbReference type="Proteomes" id="UP000677016">
    <property type="component" value="Unassembled WGS sequence"/>
</dbReference>
<dbReference type="SUPFAM" id="SSF55961">
    <property type="entry name" value="Bet v1-like"/>
    <property type="match status" value="1"/>
</dbReference>